<sequence length="305" mass="34649">MQKSIWPALAVVLVLFAISVAMRWDHLPVLSDGHHQWLTAATVKFVDNWLEDGVWAVQFHMLERPASIEFRSLIDRYYYVSYPPGTILPVYLLKLALPHVETLTVVRAWSVANHLAMVLTLFILIHAAFRQQAPRLAGLIAAITAAFYIFHAAPMYWHAMVFFTDQAIILPFTILLALEYFIRVDNGNRRGLLEGLQILLLFFATLTDWLAIPLAMALLLGRLMAPIRTWSFRSATRDGIQIGSGPFVAVAIFLVNVVSVGLLDSLKRRFFFRTGLDNPDAQFTPDFWKITLWDRLDEVTLLIVA</sequence>
<accession>X0SZ26</accession>
<organism evidence="2">
    <name type="scientific">marine sediment metagenome</name>
    <dbReference type="NCBI Taxonomy" id="412755"/>
    <lineage>
        <taxon>unclassified sequences</taxon>
        <taxon>metagenomes</taxon>
        <taxon>ecological metagenomes</taxon>
    </lineage>
</organism>
<proteinExistence type="predicted"/>
<evidence type="ECO:0008006" key="3">
    <source>
        <dbReference type="Google" id="ProtNLM"/>
    </source>
</evidence>
<dbReference type="AlphaFoldDB" id="X0SZ26"/>
<keyword evidence="1" id="KW-1133">Transmembrane helix</keyword>
<feature type="transmembrane region" description="Helical" evidence="1">
    <location>
        <begin position="240"/>
        <end position="263"/>
    </location>
</feature>
<evidence type="ECO:0000313" key="2">
    <source>
        <dbReference type="EMBL" id="GAF69045.1"/>
    </source>
</evidence>
<reference evidence="2" key="1">
    <citation type="journal article" date="2014" name="Front. Microbiol.">
        <title>High frequency of phylogenetically diverse reductive dehalogenase-homologous genes in deep subseafloor sedimentary metagenomes.</title>
        <authorList>
            <person name="Kawai M."/>
            <person name="Futagami T."/>
            <person name="Toyoda A."/>
            <person name="Takaki Y."/>
            <person name="Nishi S."/>
            <person name="Hori S."/>
            <person name="Arai W."/>
            <person name="Tsubouchi T."/>
            <person name="Morono Y."/>
            <person name="Uchiyama I."/>
            <person name="Ito T."/>
            <person name="Fujiyama A."/>
            <person name="Inagaki F."/>
            <person name="Takami H."/>
        </authorList>
    </citation>
    <scope>NUCLEOTIDE SEQUENCE</scope>
    <source>
        <strain evidence="2">Expedition CK06-06</strain>
    </source>
</reference>
<evidence type="ECO:0000256" key="1">
    <source>
        <dbReference type="SAM" id="Phobius"/>
    </source>
</evidence>
<feature type="transmembrane region" description="Helical" evidence="1">
    <location>
        <begin position="159"/>
        <end position="178"/>
    </location>
</feature>
<name>X0SZ26_9ZZZZ</name>
<dbReference type="EMBL" id="BARS01007761">
    <property type="protein sequence ID" value="GAF69045.1"/>
    <property type="molecule type" value="Genomic_DNA"/>
</dbReference>
<feature type="transmembrane region" description="Helical" evidence="1">
    <location>
        <begin position="198"/>
        <end position="220"/>
    </location>
</feature>
<comment type="caution">
    <text evidence="2">The sequence shown here is derived from an EMBL/GenBank/DDBJ whole genome shotgun (WGS) entry which is preliminary data.</text>
</comment>
<feature type="non-terminal residue" evidence="2">
    <location>
        <position position="305"/>
    </location>
</feature>
<feature type="transmembrane region" description="Helical" evidence="1">
    <location>
        <begin position="136"/>
        <end position="153"/>
    </location>
</feature>
<gene>
    <name evidence="2" type="ORF">S01H1_14889</name>
</gene>
<keyword evidence="1" id="KW-0472">Membrane</keyword>
<keyword evidence="1" id="KW-0812">Transmembrane</keyword>
<feature type="transmembrane region" description="Helical" evidence="1">
    <location>
        <begin position="111"/>
        <end position="129"/>
    </location>
</feature>
<protein>
    <recommendedName>
        <fullName evidence="3">Glycosyltransferase RgtA/B/C/D-like domain-containing protein</fullName>
    </recommendedName>
</protein>